<comment type="caution">
    <text evidence="10">The sequence shown here is derived from an EMBL/GenBank/DDBJ whole genome shotgun (WGS) entry which is preliminary data.</text>
</comment>
<keyword evidence="7 8" id="KW-0067">ATP-binding</keyword>
<dbReference type="GO" id="GO:0005524">
    <property type="term" value="F:ATP binding"/>
    <property type="evidence" value="ECO:0007669"/>
    <property type="project" value="UniProtKB-KW"/>
</dbReference>
<dbReference type="AlphaFoldDB" id="A0A3D8J3I2"/>
<dbReference type="UniPathway" id="UPA00098">
    <property type="reaction ID" value="UER00359"/>
</dbReference>
<dbReference type="PANTHER" id="PTHR43654:SF1">
    <property type="entry name" value="ISOPENTENYL PHOSPHATE KINASE"/>
    <property type="match status" value="1"/>
</dbReference>
<comment type="similarity">
    <text evidence="8">Belongs to the glutamate 5-kinase family.</text>
</comment>
<dbReference type="SUPFAM" id="SSF53633">
    <property type="entry name" value="Carbamate kinase-like"/>
    <property type="match status" value="1"/>
</dbReference>
<evidence type="ECO:0000256" key="7">
    <source>
        <dbReference type="ARBA" id="ARBA00022840"/>
    </source>
</evidence>
<gene>
    <name evidence="8 10" type="primary">proB</name>
    <name evidence="10" type="ORF">CQA57_07240</name>
</gene>
<feature type="binding site" evidence="8">
    <location>
        <position position="144"/>
    </location>
    <ligand>
        <name>substrate</name>
    </ligand>
</feature>
<evidence type="ECO:0000313" key="10">
    <source>
        <dbReference type="EMBL" id="RDU72029.1"/>
    </source>
</evidence>
<feature type="binding site" evidence="8">
    <location>
        <begin position="222"/>
        <end position="228"/>
    </location>
    <ligand>
        <name>ATP</name>
        <dbReference type="ChEBI" id="CHEBI:30616"/>
    </ligand>
</feature>
<evidence type="ECO:0000256" key="1">
    <source>
        <dbReference type="ARBA" id="ARBA00022490"/>
    </source>
</evidence>
<dbReference type="FunFam" id="3.40.1160.10:FF:000018">
    <property type="entry name" value="Glutamate 5-kinase"/>
    <property type="match status" value="1"/>
</dbReference>
<sequence>MKNYRERIASAKRIVLKIGTTSLTYDNGNLNLNRIEKIVQVLSDLVNSGKEIVLVTSGAIGVGRSKLGYTTKPQTIQEKQACASVGQVILMNIYSRLFGEYGYCVGQILLTKDVIENQRRKDNVSNTFETLFERKIIPIVNENDSVSIEEIENIPRFGDNDNLAAVVAVITQADLLIILSDIDGLYDKNPKEFLDAHKISCVEEITQEIEHFAQGSGSDFGTGGMQTKIMAAKVATSNGCDLILANSSKPQIIFDILDSKDVGTLFVARRDNAR</sequence>
<evidence type="ECO:0000256" key="3">
    <source>
        <dbReference type="ARBA" id="ARBA00022650"/>
    </source>
</evidence>
<dbReference type="EC" id="2.7.2.11" evidence="8"/>
<dbReference type="InterPro" id="IPR019797">
    <property type="entry name" value="Glutamate_5-kinase_CS"/>
</dbReference>
<dbReference type="PROSITE" id="PS00902">
    <property type="entry name" value="GLUTAMATE_5_KINASE"/>
    <property type="match status" value="1"/>
</dbReference>
<dbReference type="EMBL" id="NXLX01000022">
    <property type="protein sequence ID" value="RDU72029.1"/>
    <property type="molecule type" value="Genomic_DNA"/>
</dbReference>
<keyword evidence="4 8" id="KW-0808">Transferase</keyword>
<evidence type="ECO:0000256" key="8">
    <source>
        <dbReference type="HAMAP-Rule" id="MF_00456"/>
    </source>
</evidence>
<dbReference type="InterPro" id="IPR005715">
    <property type="entry name" value="Glu_5kinase/COase_Synthase"/>
</dbReference>
<dbReference type="InterPro" id="IPR011529">
    <property type="entry name" value="Glu_5kinase"/>
</dbReference>
<evidence type="ECO:0000256" key="2">
    <source>
        <dbReference type="ARBA" id="ARBA00022605"/>
    </source>
</evidence>
<keyword evidence="11" id="KW-1185">Reference proteome</keyword>
<feature type="binding site" evidence="8">
    <location>
        <position position="17"/>
    </location>
    <ligand>
        <name>ATP</name>
        <dbReference type="ChEBI" id="CHEBI:30616"/>
    </ligand>
</feature>
<evidence type="ECO:0000313" key="11">
    <source>
        <dbReference type="Proteomes" id="UP000256695"/>
    </source>
</evidence>
<dbReference type="InterPro" id="IPR001048">
    <property type="entry name" value="Asp/Glu/Uridylate_kinase"/>
</dbReference>
<dbReference type="Gene3D" id="3.40.1160.10">
    <property type="entry name" value="Acetylglutamate kinase-like"/>
    <property type="match status" value="1"/>
</dbReference>
<evidence type="ECO:0000259" key="9">
    <source>
        <dbReference type="Pfam" id="PF00696"/>
    </source>
</evidence>
<comment type="function">
    <text evidence="8">Catalyzes the transfer of a phosphate group to glutamate to form L-glutamate 5-phosphate.</text>
</comment>
<dbReference type="GO" id="GO:0004349">
    <property type="term" value="F:glutamate 5-kinase activity"/>
    <property type="evidence" value="ECO:0007669"/>
    <property type="project" value="UniProtKB-UniRule"/>
</dbReference>
<dbReference type="Proteomes" id="UP000256695">
    <property type="component" value="Unassembled WGS sequence"/>
</dbReference>
<dbReference type="CDD" id="cd04242">
    <property type="entry name" value="AAK_G5K_ProB"/>
    <property type="match status" value="1"/>
</dbReference>
<dbReference type="OrthoDB" id="9804434at2"/>
<evidence type="ECO:0000256" key="6">
    <source>
        <dbReference type="ARBA" id="ARBA00022777"/>
    </source>
</evidence>
<keyword evidence="5 8" id="KW-0547">Nucleotide-binding</keyword>
<dbReference type="GO" id="GO:0055129">
    <property type="term" value="P:L-proline biosynthetic process"/>
    <property type="evidence" value="ECO:0007669"/>
    <property type="project" value="UniProtKB-UniRule"/>
</dbReference>
<keyword evidence="6 8" id="KW-0418">Kinase</keyword>
<reference evidence="10 11" key="1">
    <citation type="submission" date="2018-04" db="EMBL/GenBank/DDBJ databases">
        <title>Novel Campyloabacter and Helicobacter Species and Strains.</title>
        <authorList>
            <person name="Mannion A.J."/>
            <person name="Shen Z."/>
            <person name="Fox J.G."/>
        </authorList>
    </citation>
    <scope>NUCLEOTIDE SEQUENCE [LARGE SCALE GENOMIC DNA]</scope>
    <source>
        <strain evidence="10 11">MIT 04-9362</strain>
    </source>
</reference>
<comment type="catalytic activity">
    <reaction evidence="8">
        <text>L-glutamate + ATP = L-glutamyl 5-phosphate + ADP</text>
        <dbReference type="Rhea" id="RHEA:14877"/>
        <dbReference type="ChEBI" id="CHEBI:29985"/>
        <dbReference type="ChEBI" id="CHEBI:30616"/>
        <dbReference type="ChEBI" id="CHEBI:58274"/>
        <dbReference type="ChEBI" id="CHEBI:456216"/>
        <dbReference type="EC" id="2.7.2.11"/>
    </reaction>
</comment>
<dbReference type="RefSeq" id="WP_115579573.1">
    <property type="nucleotide sequence ID" value="NZ_NXLX01000022.1"/>
</dbReference>
<dbReference type="HAMAP" id="MF_00456">
    <property type="entry name" value="ProB"/>
    <property type="match status" value="1"/>
</dbReference>
<evidence type="ECO:0000256" key="5">
    <source>
        <dbReference type="ARBA" id="ARBA00022741"/>
    </source>
</evidence>
<comment type="pathway">
    <text evidence="8">Amino-acid biosynthesis; L-proline biosynthesis; L-glutamate 5-semialdehyde from L-glutamate: step 1/2.</text>
</comment>
<dbReference type="InterPro" id="IPR041739">
    <property type="entry name" value="G5K_ProB"/>
</dbReference>
<feature type="binding site" evidence="8">
    <location>
        <position position="57"/>
    </location>
    <ligand>
        <name>substrate</name>
    </ligand>
</feature>
<feature type="binding site" evidence="8">
    <location>
        <begin position="180"/>
        <end position="181"/>
    </location>
    <ligand>
        <name>ATP</name>
        <dbReference type="ChEBI" id="CHEBI:30616"/>
    </ligand>
</feature>
<dbReference type="GO" id="GO:0005829">
    <property type="term" value="C:cytosol"/>
    <property type="evidence" value="ECO:0007669"/>
    <property type="project" value="TreeGrafter"/>
</dbReference>
<keyword evidence="2 8" id="KW-0028">Amino-acid biosynthesis</keyword>
<organism evidence="10 11">
    <name type="scientific">Helicobacter anseris</name>
    <dbReference type="NCBI Taxonomy" id="375926"/>
    <lineage>
        <taxon>Bacteria</taxon>
        <taxon>Pseudomonadati</taxon>
        <taxon>Campylobacterota</taxon>
        <taxon>Epsilonproteobacteria</taxon>
        <taxon>Campylobacterales</taxon>
        <taxon>Helicobacteraceae</taxon>
        <taxon>Helicobacter</taxon>
    </lineage>
</organism>
<proteinExistence type="inferred from homology"/>
<keyword evidence="1 8" id="KW-0963">Cytoplasm</keyword>
<dbReference type="PIRSF" id="PIRSF000729">
    <property type="entry name" value="GK"/>
    <property type="match status" value="1"/>
</dbReference>
<feature type="domain" description="Aspartate/glutamate/uridylate kinase" evidence="9">
    <location>
        <begin position="12"/>
        <end position="246"/>
    </location>
</feature>
<feature type="binding site" evidence="8">
    <location>
        <position position="160"/>
    </location>
    <ligand>
        <name>substrate</name>
    </ligand>
</feature>
<name>A0A3D8J3I2_9HELI</name>
<protein>
    <recommendedName>
        <fullName evidence="8">Glutamate 5-kinase</fullName>
        <ecNumber evidence="8">2.7.2.11</ecNumber>
    </recommendedName>
    <alternativeName>
        <fullName evidence="8">Gamma-glutamyl kinase</fullName>
        <shortName evidence="8">GK</shortName>
    </alternativeName>
</protein>
<dbReference type="InterPro" id="IPR036393">
    <property type="entry name" value="AceGlu_kinase-like_sf"/>
</dbReference>
<accession>A0A3D8J3I2</accession>
<comment type="subcellular location">
    <subcellularLocation>
        <location evidence="8">Cytoplasm</location>
    </subcellularLocation>
</comment>
<keyword evidence="3 8" id="KW-0641">Proline biosynthesis</keyword>
<dbReference type="Pfam" id="PF00696">
    <property type="entry name" value="AA_kinase"/>
    <property type="match status" value="1"/>
</dbReference>
<dbReference type="NCBIfam" id="TIGR01027">
    <property type="entry name" value="proB"/>
    <property type="match status" value="1"/>
</dbReference>
<dbReference type="PANTHER" id="PTHR43654">
    <property type="entry name" value="GLUTAMATE 5-KINASE"/>
    <property type="match status" value="1"/>
</dbReference>
<dbReference type="InterPro" id="IPR001057">
    <property type="entry name" value="Glu/AcGlu_kinase"/>
</dbReference>
<dbReference type="PRINTS" id="PR00474">
    <property type="entry name" value="GLU5KINASE"/>
</dbReference>
<evidence type="ECO:0000256" key="4">
    <source>
        <dbReference type="ARBA" id="ARBA00022679"/>
    </source>
</evidence>